<organism evidence="2 3">
    <name type="scientific">Candidatus Thiomargarita nelsonii</name>
    <dbReference type="NCBI Taxonomy" id="1003181"/>
    <lineage>
        <taxon>Bacteria</taxon>
        <taxon>Pseudomonadati</taxon>
        <taxon>Pseudomonadota</taxon>
        <taxon>Gammaproteobacteria</taxon>
        <taxon>Thiotrichales</taxon>
        <taxon>Thiotrichaceae</taxon>
        <taxon>Thiomargarita</taxon>
    </lineage>
</organism>
<evidence type="ECO:0000256" key="1">
    <source>
        <dbReference type="SAM" id="Phobius"/>
    </source>
</evidence>
<accession>A0A0A6PH21</accession>
<keyword evidence="1" id="KW-0812">Transmembrane</keyword>
<evidence type="ECO:0000313" key="3">
    <source>
        <dbReference type="Proteomes" id="UP000030428"/>
    </source>
</evidence>
<dbReference type="EMBL" id="JSZA02000100">
    <property type="protein sequence ID" value="KHD09930.1"/>
    <property type="molecule type" value="Genomic_DNA"/>
</dbReference>
<protein>
    <submittedName>
        <fullName evidence="2">Uncharacterized protein</fullName>
    </submittedName>
</protein>
<feature type="transmembrane region" description="Helical" evidence="1">
    <location>
        <begin position="12"/>
        <end position="32"/>
    </location>
</feature>
<reference evidence="2 3" key="1">
    <citation type="journal article" date="2016" name="Front. Microbiol.">
        <title>Single-Cell (Meta-)Genomics of a Dimorphic Candidatus Thiomargarita nelsonii Reveals Genomic Plasticity.</title>
        <authorList>
            <person name="Flood B.E."/>
            <person name="Fliss P."/>
            <person name="Jones D.S."/>
            <person name="Dick G.J."/>
            <person name="Jain S."/>
            <person name="Kaster A.K."/>
            <person name="Winkel M."/>
            <person name="Mussmann M."/>
            <person name="Bailey J."/>
        </authorList>
    </citation>
    <scope>NUCLEOTIDE SEQUENCE [LARGE SCALE GENOMIC DNA]</scope>
    <source>
        <strain evidence="2">Hydrate Ridge</strain>
    </source>
</reference>
<keyword evidence="3" id="KW-1185">Reference proteome</keyword>
<gene>
    <name evidence="2" type="ORF">PN36_21930</name>
</gene>
<keyword evidence="1" id="KW-0472">Membrane</keyword>
<name>A0A0A6PH21_9GAMM</name>
<dbReference type="Proteomes" id="UP000030428">
    <property type="component" value="Unassembled WGS sequence"/>
</dbReference>
<dbReference type="AlphaFoldDB" id="A0A0A6PH21"/>
<evidence type="ECO:0000313" key="2">
    <source>
        <dbReference type="EMBL" id="KHD09930.1"/>
    </source>
</evidence>
<sequence>MVTEYCFARKPVDLYLEITFLVFLVILVVLVYNVNCMFFTSFLPEASHSGVTFNALASATIYVVPLCLPLSILSYLKTPKPQNPALVMFKG</sequence>
<proteinExistence type="predicted"/>
<keyword evidence="1" id="KW-1133">Transmembrane helix</keyword>
<comment type="caution">
    <text evidence="2">The sequence shown here is derived from an EMBL/GenBank/DDBJ whole genome shotgun (WGS) entry which is preliminary data.</text>
</comment>
<feature type="transmembrane region" description="Helical" evidence="1">
    <location>
        <begin position="52"/>
        <end position="76"/>
    </location>
</feature>